<evidence type="ECO:0000259" key="1">
    <source>
        <dbReference type="Pfam" id="PF13304"/>
    </source>
</evidence>
<dbReference type="GO" id="GO:0005524">
    <property type="term" value="F:ATP binding"/>
    <property type="evidence" value="ECO:0007669"/>
    <property type="project" value="InterPro"/>
</dbReference>
<dbReference type="InterPro" id="IPR003959">
    <property type="entry name" value="ATPase_AAA_core"/>
</dbReference>
<proteinExistence type="predicted"/>
<accession>A0A1V1P6Y9</accession>
<organism evidence="2 3">
    <name type="scientific">Candidatus Magnetoglobus multicellularis str. Araruama</name>
    <dbReference type="NCBI Taxonomy" id="890399"/>
    <lineage>
        <taxon>Bacteria</taxon>
        <taxon>Pseudomonadati</taxon>
        <taxon>Thermodesulfobacteriota</taxon>
        <taxon>Desulfobacteria</taxon>
        <taxon>Desulfobacterales</taxon>
        <taxon>Desulfobacteraceae</taxon>
        <taxon>Candidatus Magnetoglobus</taxon>
    </lineage>
</organism>
<name>A0A1V1P6Y9_9BACT</name>
<protein>
    <recommendedName>
        <fullName evidence="1">ATPase AAA-type core domain-containing protein</fullName>
    </recommendedName>
</protein>
<reference evidence="3" key="1">
    <citation type="submission" date="2012-11" db="EMBL/GenBank/DDBJ databases">
        <authorList>
            <person name="Lucero-Rivera Y.E."/>
            <person name="Tovar-Ramirez D."/>
        </authorList>
    </citation>
    <scope>NUCLEOTIDE SEQUENCE [LARGE SCALE GENOMIC DNA]</scope>
    <source>
        <strain evidence="3">Araruama</strain>
    </source>
</reference>
<dbReference type="EMBL" id="ATBP01000404">
    <property type="protein sequence ID" value="ETR70558.1"/>
    <property type="molecule type" value="Genomic_DNA"/>
</dbReference>
<dbReference type="Gene3D" id="3.40.50.300">
    <property type="entry name" value="P-loop containing nucleotide triphosphate hydrolases"/>
    <property type="match status" value="1"/>
</dbReference>
<dbReference type="Pfam" id="PF13304">
    <property type="entry name" value="AAA_21"/>
    <property type="match status" value="1"/>
</dbReference>
<comment type="caution">
    <text evidence="2">The sequence shown here is derived from an EMBL/GenBank/DDBJ whole genome shotgun (WGS) entry which is preliminary data.</text>
</comment>
<dbReference type="GO" id="GO:0016887">
    <property type="term" value="F:ATP hydrolysis activity"/>
    <property type="evidence" value="ECO:0007669"/>
    <property type="project" value="InterPro"/>
</dbReference>
<feature type="domain" description="ATPase AAA-type core" evidence="1">
    <location>
        <begin position="19"/>
        <end position="72"/>
    </location>
</feature>
<dbReference type="InterPro" id="IPR027417">
    <property type="entry name" value="P-loop_NTPase"/>
</dbReference>
<evidence type="ECO:0000313" key="2">
    <source>
        <dbReference type="EMBL" id="ETR70558.1"/>
    </source>
</evidence>
<evidence type="ECO:0000313" key="3">
    <source>
        <dbReference type="Proteomes" id="UP000189670"/>
    </source>
</evidence>
<dbReference type="Proteomes" id="UP000189670">
    <property type="component" value="Unassembled WGS sequence"/>
</dbReference>
<gene>
    <name evidence="2" type="ORF">OMM_08724</name>
</gene>
<dbReference type="SUPFAM" id="SSF52540">
    <property type="entry name" value="P-loop containing nucleoside triphosphate hydrolases"/>
    <property type="match status" value="1"/>
</dbReference>
<sequence>MIKGFKSIKQIEDFELKNLNVLIGGNGAGKSNFIDFFRLLRSMMELSLPGLQNTNLQSFIKDGGGIHDFLFNGPKVTKEIECSGL</sequence>
<dbReference type="AlphaFoldDB" id="A0A1V1P6Y9"/>